<dbReference type="SUPFAM" id="SSF52058">
    <property type="entry name" value="L domain-like"/>
    <property type="match status" value="1"/>
</dbReference>
<evidence type="ECO:0000256" key="1">
    <source>
        <dbReference type="ARBA" id="ARBA00004479"/>
    </source>
</evidence>
<feature type="transmembrane region" description="Helical" evidence="10">
    <location>
        <begin position="430"/>
        <end position="454"/>
    </location>
</feature>
<dbReference type="PROSITE" id="PS51450">
    <property type="entry name" value="LRR"/>
    <property type="match status" value="1"/>
</dbReference>
<reference evidence="12" key="1">
    <citation type="submission" date="2016-01" db="EMBL/GenBank/DDBJ databases">
        <title>Dissection of insertion-deletion (InDel) variations within complex gene networks underlying wood formation in Populus.</title>
        <authorList>
            <person name="Zhang D."/>
            <person name="Gong C."/>
            <person name="Du Q."/>
            <person name="Xie J."/>
            <person name="Yang X."/>
            <person name="Quan M."/>
            <person name="Li B."/>
        </authorList>
    </citation>
    <scope>NUCLEOTIDE SEQUENCE</scope>
</reference>
<dbReference type="Pfam" id="PF07714">
    <property type="entry name" value="PK_Tyr_Ser-Thr"/>
    <property type="match status" value="1"/>
</dbReference>
<keyword evidence="9" id="KW-0325">Glycoprotein</keyword>
<evidence type="ECO:0000256" key="9">
    <source>
        <dbReference type="ARBA" id="ARBA00023180"/>
    </source>
</evidence>
<evidence type="ECO:0000256" key="2">
    <source>
        <dbReference type="ARBA" id="ARBA00022614"/>
    </source>
</evidence>
<dbReference type="PROSITE" id="PS50011">
    <property type="entry name" value="PROTEIN_KINASE_DOM"/>
    <property type="match status" value="1"/>
</dbReference>
<keyword evidence="3 10" id="KW-0812">Transmembrane</keyword>
<dbReference type="GO" id="GO:0004672">
    <property type="term" value="F:protein kinase activity"/>
    <property type="evidence" value="ECO:0007669"/>
    <property type="project" value="InterPro"/>
</dbReference>
<evidence type="ECO:0000256" key="8">
    <source>
        <dbReference type="ARBA" id="ARBA00023170"/>
    </source>
</evidence>
<dbReference type="InterPro" id="IPR001245">
    <property type="entry name" value="Ser-Thr/Tyr_kinase_cat_dom"/>
</dbReference>
<comment type="subcellular location">
    <subcellularLocation>
        <location evidence="1">Membrane</location>
        <topology evidence="1">Single-pass type I membrane protein</topology>
    </subcellularLocation>
</comment>
<evidence type="ECO:0000256" key="4">
    <source>
        <dbReference type="ARBA" id="ARBA00022729"/>
    </source>
</evidence>
<evidence type="ECO:0000313" key="12">
    <source>
        <dbReference type="EMBL" id="APR63922.1"/>
    </source>
</evidence>
<dbReference type="InterPro" id="IPR000719">
    <property type="entry name" value="Prot_kinase_dom"/>
</dbReference>
<dbReference type="InterPro" id="IPR011009">
    <property type="entry name" value="Kinase-like_dom_sf"/>
</dbReference>
<keyword evidence="4" id="KW-0732">Signal</keyword>
<dbReference type="InterPro" id="IPR001611">
    <property type="entry name" value="Leu-rich_rpt"/>
</dbReference>
<dbReference type="PANTHER" id="PTHR48006:SF84">
    <property type="entry name" value="REPEAT TRANSMEMBRANE PROTEIN KINASE, PUTATIVE, EXPRESSED-RELATED"/>
    <property type="match status" value="1"/>
</dbReference>
<feature type="transmembrane region" description="Helical" evidence="10">
    <location>
        <begin position="141"/>
        <end position="162"/>
    </location>
</feature>
<dbReference type="SUPFAM" id="SSF56112">
    <property type="entry name" value="Protein kinase-like (PK-like)"/>
    <property type="match status" value="1"/>
</dbReference>
<keyword evidence="5" id="KW-0677">Repeat</keyword>
<dbReference type="Pfam" id="PF00560">
    <property type="entry name" value="LRR_1"/>
    <property type="match status" value="2"/>
</dbReference>
<accession>A0A1L6K521</accession>
<dbReference type="PANTHER" id="PTHR48006">
    <property type="entry name" value="LEUCINE-RICH REPEAT-CONTAINING PROTEIN DDB_G0281931-RELATED"/>
    <property type="match status" value="1"/>
</dbReference>
<feature type="domain" description="Protein kinase" evidence="11">
    <location>
        <begin position="519"/>
        <end position="804"/>
    </location>
</feature>
<evidence type="ECO:0000259" key="11">
    <source>
        <dbReference type="PROSITE" id="PS50011"/>
    </source>
</evidence>
<evidence type="ECO:0000256" key="3">
    <source>
        <dbReference type="ARBA" id="ARBA00022692"/>
    </source>
</evidence>
<keyword evidence="2" id="KW-0433">Leucine-rich repeat</keyword>
<organism evidence="12">
    <name type="scientific">Populus tomentosa</name>
    <name type="common">Chinese white poplar</name>
    <dbReference type="NCBI Taxonomy" id="118781"/>
    <lineage>
        <taxon>Eukaryota</taxon>
        <taxon>Viridiplantae</taxon>
        <taxon>Streptophyta</taxon>
        <taxon>Embryophyta</taxon>
        <taxon>Tracheophyta</taxon>
        <taxon>Spermatophyta</taxon>
        <taxon>Magnoliopsida</taxon>
        <taxon>eudicotyledons</taxon>
        <taxon>Gunneridae</taxon>
        <taxon>Pentapetalae</taxon>
        <taxon>rosids</taxon>
        <taxon>fabids</taxon>
        <taxon>Malpighiales</taxon>
        <taxon>Salicaceae</taxon>
        <taxon>Saliceae</taxon>
        <taxon>Populus</taxon>
    </lineage>
</organism>
<sequence>MFGKIKSQLNCCMDGLKLMLISYSLRTLQYLLCFTRVLTLCTQQMAKAFRYSAILLCVVLVLLISGSEQLQSSQGETLLRIQRLLNYPSSLSSWNSSIDFCNSEPNASVTVACYEKSITQLHIVGNKGTPLLPRNFSIDSFVTTVVGLASLKVLTLVSLGLWGPLPGKIARLSSLEILNMSSNFLSDAIPQELSSLSGLQSLGLDDNMFAGEVPNWIGSLQVLSVLSLRKNMLNGSLPDSLSNLENLRVLALAHNNFKGEVPDLRSLTNLQVLDLEDNAFGPQFPQLGNKLVSLVLSRNKFRDGLPAEVTSYYQLQRLDLSNNTFVGPFPQSLLSLPSVTYLNIADNKFTGMLFENQSCSADLEFVDLSSNLMTGHVPNCLLQDSKKKALYAGNCLATGDQDQHPISICRNEALAVGILPQQKKRKPSKAIIAISVIGGIVGGIALVGLIFLAVRKVKSGKTIQKSTIRLIAENASTGYPTKLLSDARYISQTMKLGALGLPAYRTFSLEELEEATNNFDTSAFMGEGSQGQIYRGRLKDGSFVVIRCLKMKRSHGTHNFMHHIELISKLRHRHLVSALGHGFEYYLDDSSVSRIFLVFEYVPNGTLRSWISGGHARQNIHWTHRIAAAIGVAKGIQFLHTGIVPGVYSNNLKITDVLLDQNLVAKISSYNLPLLAENRGMVGHGASSGASKDLSLSARINQDEKVDVYDFGLILLEILLGRSLTSGNDVDVLQDQLQASITSDDAARRSMVDPAVRRVCSYQSLKTMMEICVRCLLKNPADRPSIEDILWNLQFAAQVQDPWRGDSQSSEGSPVAATHQPQLHITIY</sequence>
<dbReference type="InterPro" id="IPR032675">
    <property type="entry name" value="LRR_dom_sf"/>
</dbReference>
<evidence type="ECO:0000256" key="6">
    <source>
        <dbReference type="ARBA" id="ARBA00022989"/>
    </source>
</evidence>
<evidence type="ECO:0000256" key="5">
    <source>
        <dbReference type="ARBA" id="ARBA00022737"/>
    </source>
</evidence>
<dbReference type="FunFam" id="3.80.10.10:FF:001001">
    <property type="entry name" value="Probable inactive leucine-rich repeat receptor-like protein kinase At3g03770"/>
    <property type="match status" value="1"/>
</dbReference>
<evidence type="ECO:0000256" key="7">
    <source>
        <dbReference type="ARBA" id="ARBA00023136"/>
    </source>
</evidence>
<dbReference type="EMBL" id="KU573457">
    <property type="protein sequence ID" value="APR63922.1"/>
    <property type="molecule type" value="mRNA"/>
</dbReference>
<feature type="transmembrane region" description="Helical" evidence="10">
    <location>
        <begin position="48"/>
        <end position="66"/>
    </location>
</feature>
<dbReference type="FunFam" id="1.10.510.10:FF:000431">
    <property type="entry name" value="Putative inactive leucine-rich repeat receptor-like protein kinase"/>
    <property type="match status" value="1"/>
</dbReference>
<dbReference type="FunFam" id="3.30.200.20:FF:000285">
    <property type="entry name" value="Putative inactive leucine-rich repeat receptor-like protein kinase"/>
    <property type="match status" value="1"/>
</dbReference>
<dbReference type="Gene3D" id="1.10.510.10">
    <property type="entry name" value="Transferase(Phosphotransferase) domain 1"/>
    <property type="match status" value="1"/>
</dbReference>
<proteinExistence type="evidence at transcript level"/>
<evidence type="ECO:0000256" key="10">
    <source>
        <dbReference type="SAM" id="Phobius"/>
    </source>
</evidence>
<keyword evidence="8" id="KW-0675">Receptor</keyword>
<dbReference type="Gene3D" id="3.80.10.10">
    <property type="entry name" value="Ribonuclease Inhibitor"/>
    <property type="match status" value="2"/>
</dbReference>
<protein>
    <recommendedName>
        <fullName evidence="11">Protein kinase domain-containing protein</fullName>
    </recommendedName>
</protein>
<dbReference type="Gene3D" id="3.30.200.20">
    <property type="entry name" value="Phosphorylase Kinase, domain 1"/>
    <property type="match status" value="1"/>
</dbReference>
<dbReference type="GO" id="GO:0016020">
    <property type="term" value="C:membrane"/>
    <property type="evidence" value="ECO:0007669"/>
    <property type="project" value="UniProtKB-SubCell"/>
</dbReference>
<dbReference type="AlphaFoldDB" id="A0A1L6K521"/>
<keyword evidence="7 10" id="KW-0472">Membrane</keyword>
<dbReference type="GO" id="GO:0005524">
    <property type="term" value="F:ATP binding"/>
    <property type="evidence" value="ECO:0007669"/>
    <property type="project" value="InterPro"/>
</dbReference>
<name>A0A1L6K521_POPTO</name>
<keyword evidence="6 10" id="KW-1133">Transmembrane helix</keyword>
<dbReference type="InterPro" id="IPR051824">
    <property type="entry name" value="LRR_Rcpt-Like_S/T_Kinase"/>
</dbReference>
<dbReference type="FunFam" id="3.80.10.10:FF:000155">
    <property type="entry name" value="Putative inactive leucine-rich repeat receptor-like protein kinase"/>
    <property type="match status" value="1"/>
</dbReference>